<sequence length="121" mass="13372">MMKNLEPLMPSCLFPLPSRAHLGAQEMFGYPERTWPACHALTFLQTWSSRHRTEFSGSWKEHTYSTHTVASPTGGGILIPSPPVSGSLSISNLHSLLQFSFSLITFPFILSSLDVPLKAGR</sequence>
<protein>
    <submittedName>
        <fullName evidence="1">Uncharacterized protein</fullName>
    </submittedName>
</protein>
<comment type="caution">
    <text evidence="1">The sequence shown here is derived from an EMBL/GenBank/DDBJ whole genome shotgun (WGS) entry which is preliminary data.</text>
</comment>
<reference evidence="1 2" key="1">
    <citation type="journal article" date="2020" name="Nature">
        <title>Six reference-quality genomes reveal evolution of bat adaptations.</title>
        <authorList>
            <person name="Jebb D."/>
            <person name="Huang Z."/>
            <person name="Pippel M."/>
            <person name="Hughes G.M."/>
            <person name="Lavrichenko K."/>
            <person name="Devanna P."/>
            <person name="Winkler S."/>
            <person name="Jermiin L.S."/>
            <person name="Skirmuntt E.C."/>
            <person name="Katzourakis A."/>
            <person name="Burkitt-Gray L."/>
            <person name="Ray D.A."/>
            <person name="Sullivan K.A.M."/>
            <person name="Roscito J.G."/>
            <person name="Kirilenko B.M."/>
            <person name="Davalos L.M."/>
            <person name="Corthals A.P."/>
            <person name="Power M.L."/>
            <person name="Jones G."/>
            <person name="Ransome R.D."/>
            <person name="Dechmann D.K.N."/>
            <person name="Locatelli A.G."/>
            <person name="Puechmaille S.J."/>
            <person name="Fedrigo O."/>
            <person name="Jarvis E.D."/>
            <person name="Hiller M."/>
            <person name="Vernes S.C."/>
            <person name="Myers E.W."/>
            <person name="Teeling E.C."/>
        </authorList>
    </citation>
    <scope>NUCLEOTIDE SEQUENCE [LARGE SCALE GENOMIC DNA]</scope>
    <source>
        <strain evidence="1">MRhiFer1</strain>
        <tissue evidence="1">Lung</tissue>
    </source>
</reference>
<accession>A0A7J7TRB8</accession>
<evidence type="ECO:0000313" key="2">
    <source>
        <dbReference type="Proteomes" id="UP000585614"/>
    </source>
</evidence>
<proteinExistence type="predicted"/>
<organism evidence="1 2">
    <name type="scientific">Rhinolophus ferrumequinum</name>
    <name type="common">Greater horseshoe bat</name>
    <dbReference type="NCBI Taxonomy" id="59479"/>
    <lineage>
        <taxon>Eukaryota</taxon>
        <taxon>Metazoa</taxon>
        <taxon>Chordata</taxon>
        <taxon>Craniata</taxon>
        <taxon>Vertebrata</taxon>
        <taxon>Euteleostomi</taxon>
        <taxon>Mammalia</taxon>
        <taxon>Eutheria</taxon>
        <taxon>Laurasiatheria</taxon>
        <taxon>Chiroptera</taxon>
        <taxon>Yinpterochiroptera</taxon>
        <taxon>Rhinolophoidea</taxon>
        <taxon>Rhinolophidae</taxon>
        <taxon>Rhinolophinae</taxon>
        <taxon>Rhinolophus</taxon>
    </lineage>
</organism>
<gene>
    <name evidence="1" type="ORF">mRhiFer1_008686</name>
</gene>
<dbReference type="Proteomes" id="UP000585614">
    <property type="component" value="Unassembled WGS sequence"/>
</dbReference>
<dbReference type="EMBL" id="JACAGC010000018">
    <property type="protein sequence ID" value="KAF6302947.1"/>
    <property type="molecule type" value="Genomic_DNA"/>
</dbReference>
<name>A0A7J7TRB8_RHIFE</name>
<dbReference type="AlphaFoldDB" id="A0A7J7TRB8"/>
<evidence type="ECO:0000313" key="1">
    <source>
        <dbReference type="EMBL" id="KAF6302947.1"/>
    </source>
</evidence>